<dbReference type="SMART" id="SM00091">
    <property type="entry name" value="PAS"/>
    <property type="match status" value="4"/>
</dbReference>
<dbReference type="Gene3D" id="1.10.287.130">
    <property type="match status" value="1"/>
</dbReference>
<dbReference type="CDD" id="cd00082">
    <property type="entry name" value="HisKA"/>
    <property type="match status" value="1"/>
</dbReference>
<dbReference type="SMART" id="SM00086">
    <property type="entry name" value="PAC"/>
    <property type="match status" value="3"/>
</dbReference>
<dbReference type="Pfam" id="PF00512">
    <property type="entry name" value="HisKA"/>
    <property type="match status" value="1"/>
</dbReference>
<dbReference type="InterPro" id="IPR035965">
    <property type="entry name" value="PAS-like_dom_sf"/>
</dbReference>
<evidence type="ECO:0000259" key="7">
    <source>
        <dbReference type="PROSITE" id="PS50112"/>
    </source>
</evidence>
<dbReference type="InterPro" id="IPR001610">
    <property type="entry name" value="PAC"/>
</dbReference>
<dbReference type="InterPro" id="IPR000700">
    <property type="entry name" value="PAS-assoc_C"/>
</dbReference>
<keyword evidence="10" id="KW-1185">Reference proteome</keyword>
<dbReference type="FunFam" id="3.30.565.10:FF:000006">
    <property type="entry name" value="Sensor histidine kinase WalK"/>
    <property type="match status" value="1"/>
</dbReference>
<dbReference type="SMART" id="SM00388">
    <property type="entry name" value="HisKA"/>
    <property type="match status" value="1"/>
</dbReference>
<evidence type="ECO:0000313" key="9">
    <source>
        <dbReference type="EMBL" id="SOD92925.1"/>
    </source>
</evidence>
<dbReference type="InterPro" id="IPR004358">
    <property type="entry name" value="Sig_transdc_His_kin-like_C"/>
</dbReference>
<feature type="domain" description="PAS" evidence="7">
    <location>
        <begin position="543"/>
        <end position="613"/>
    </location>
</feature>
<dbReference type="InterPro" id="IPR003594">
    <property type="entry name" value="HATPase_dom"/>
</dbReference>
<dbReference type="Pfam" id="PF08447">
    <property type="entry name" value="PAS_3"/>
    <property type="match status" value="1"/>
</dbReference>
<dbReference type="RefSeq" id="WP_097128123.1">
    <property type="nucleotide sequence ID" value="NZ_OCNH01000003.1"/>
</dbReference>
<organism evidence="9 10">
    <name type="scientific">Spirosoma fluviale</name>
    <dbReference type="NCBI Taxonomy" id="1597977"/>
    <lineage>
        <taxon>Bacteria</taxon>
        <taxon>Pseudomonadati</taxon>
        <taxon>Bacteroidota</taxon>
        <taxon>Cytophagia</taxon>
        <taxon>Cytophagales</taxon>
        <taxon>Cytophagaceae</taxon>
        <taxon>Spirosoma</taxon>
    </lineage>
</organism>
<evidence type="ECO:0000256" key="4">
    <source>
        <dbReference type="ARBA" id="ARBA00022679"/>
    </source>
</evidence>
<name>A0A286GBL7_9BACT</name>
<feature type="domain" description="PAC" evidence="8">
    <location>
        <begin position="743"/>
        <end position="795"/>
    </location>
</feature>
<feature type="domain" description="Histidine kinase" evidence="6">
    <location>
        <begin position="813"/>
        <end position="1031"/>
    </location>
</feature>
<dbReference type="PANTHER" id="PTHR43304:SF1">
    <property type="entry name" value="PAC DOMAIN-CONTAINING PROTEIN"/>
    <property type="match status" value="1"/>
</dbReference>
<dbReference type="PROSITE" id="PS50109">
    <property type="entry name" value="HIS_KIN"/>
    <property type="match status" value="1"/>
</dbReference>
<reference evidence="10" key="1">
    <citation type="submission" date="2017-09" db="EMBL/GenBank/DDBJ databases">
        <authorList>
            <person name="Varghese N."/>
            <person name="Submissions S."/>
        </authorList>
    </citation>
    <scope>NUCLEOTIDE SEQUENCE [LARGE SCALE GENOMIC DNA]</scope>
    <source>
        <strain evidence="10">DSM 29961</strain>
    </source>
</reference>
<dbReference type="NCBIfam" id="TIGR00229">
    <property type="entry name" value="sensory_box"/>
    <property type="match status" value="3"/>
</dbReference>
<dbReference type="InterPro" id="IPR003661">
    <property type="entry name" value="HisK_dim/P_dom"/>
</dbReference>
<dbReference type="GO" id="GO:0006355">
    <property type="term" value="P:regulation of DNA-templated transcription"/>
    <property type="evidence" value="ECO:0007669"/>
    <property type="project" value="InterPro"/>
</dbReference>
<feature type="domain" description="PAC" evidence="8">
    <location>
        <begin position="617"/>
        <end position="669"/>
    </location>
</feature>
<dbReference type="InterPro" id="IPR013767">
    <property type="entry name" value="PAS_fold"/>
</dbReference>
<dbReference type="AlphaFoldDB" id="A0A286GBL7"/>
<dbReference type="Gene3D" id="3.30.565.10">
    <property type="entry name" value="Histidine kinase-like ATPase, C-terminal domain"/>
    <property type="match status" value="1"/>
</dbReference>
<dbReference type="SMART" id="SM00387">
    <property type="entry name" value="HATPase_c"/>
    <property type="match status" value="1"/>
</dbReference>
<dbReference type="InterPro" id="IPR036097">
    <property type="entry name" value="HisK_dim/P_sf"/>
</dbReference>
<dbReference type="SUPFAM" id="SSF47384">
    <property type="entry name" value="Homodimeric domain of signal transducing histidine kinase"/>
    <property type="match status" value="1"/>
</dbReference>
<dbReference type="CDD" id="cd00130">
    <property type="entry name" value="PAS"/>
    <property type="match status" value="3"/>
</dbReference>
<feature type="domain" description="PAS" evidence="7">
    <location>
        <begin position="288"/>
        <end position="318"/>
    </location>
</feature>
<dbReference type="Proteomes" id="UP000219452">
    <property type="component" value="Unassembled WGS sequence"/>
</dbReference>
<sequence>MKKLIQLWFDSSIEGAAILKPVRSRRDKTTMFQYLLGNRRFAQLLAPPENLSETITESLLSFIDYNILTPQLQGVLQTGMPWQGHCYQKTHKRWVSLTIIRLSKRLVLNLRQATFPEDDTQKNSLLESNQLLQTVFNSSPVGLALLRPVYQDGHITDFHYLISNPRNALITGFSQEEMLTNSVLKLFPDLAANGMFTKLVEVATTGEAQYFQLQADLKTVLSWGDFSLLRVGNDVLLTVQDITRQKQTEEDLRQTNLTLEQRVANRTADVRQLSAIQQAIITHAGLGIIATDKQGIIKLVNPALETLTGYSADELVDKGTPSMLRQPTVNKQQIDQLRPFIDDPSLPDDEVVMAYVTKHKFLRRENLIQTKTGQLMTVLSTISLLYDEQDTVQGFINVVTDISALKTIEETLLKAQQRNKLALKAGKLGLWEWDLLTDKITLDDPFYAYYNLPKNCFEYLDEAIPLVHQDDLPYVSQAIQAIKQGQDTLNLNLRIYLPFTRTTHFLQIDGLLYQSPCGTVREMIGVVVDKTSERQAEYALKVSERRYRLLVDNLKEAVFQTDAAGLWIYLNPAWEEITGFSIQESIGTLFLNYVLPADRARNQQLFEPLITREKTYCRHEIRYIHKTGGYRWILVFAQITTDEAGEITGTTGTLTDITEQRQAEAALRESEQRFREIAENVDEIFWSRNLKAPWELYLNPTFEALTGLTVKDFEKDPEVMLRHIVAEDIPAAEQSFQSLEPMTVLKFRIIDSTGSIRWMNTRLFTILDEEGTPVRRVGVATDITSVIEKEQLLEESLEKERALNALKSQFIATASHQFRTPLTAILSSVDLIQYYTGLNSNSSGSSLVKKQADRIYHQIMSLEELIADTLMLSKLDEGKVQVDLKAADLVALANEIITFSFGNREDGRLVDLTVTGQPVSVQVDKKLMGHVLSNLLSNAFKFSSTNPRVQLHFTTQSVTIAVHDEGIGIPSKDLPYLFGKFFRASNAHQINGTGLGLAICQEYVRLQKGVIDVDSQEGAGTTFTISLALGQRNT</sequence>
<evidence type="ECO:0000256" key="1">
    <source>
        <dbReference type="ARBA" id="ARBA00000085"/>
    </source>
</evidence>
<dbReference type="OrthoDB" id="890870at2"/>
<dbReference type="EC" id="2.7.13.3" evidence="2"/>
<accession>A0A286GBL7</accession>
<dbReference type="SUPFAM" id="SSF55785">
    <property type="entry name" value="PYP-like sensor domain (PAS domain)"/>
    <property type="match status" value="4"/>
</dbReference>
<dbReference type="InterPro" id="IPR005467">
    <property type="entry name" value="His_kinase_dom"/>
</dbReference>
<evidence type="ECO:0000256" key="3">
    <source>
        <dbReference type="ARBA" id="ARBA00022553"/>
    </source>
</evidence>
<evidence type="ECO:0000256" key="5">
    <source>
        <dbReference type="ARBA" id="ARBA00022777"/>
    </source>
</evidence>
<keyword evidence="4" id="KW-0808">Transferase</keyword>
<proteinExistence type="predicted"/>
<dbReference type="EMBL" id="OCNH01000003">
    <property type="protein sequence ID" value="SOD92925.1"/>
    <property type="molecule type" value="Genomic_DNA"/>
</dbReference>
<dbReference type="CDD" id="cd00075">
    <property type="entry name" value="HATPase"/>
    <property type="match status" value="1"/>
</dbReference>
<dbReference type="SUPFAM" id="SSF55874">
    <property type="entry name" value="ATPase domain of HSP90 chaperone/DNA topoisomerase II/histidine kinase"/>
    <property type="match status" value="1"/>
</dbReference>
<feature type="domain" description="PAC" evidence="8">
    <location>
        <begin position="362"/>
        <end position="414"/>
    </location>
</feature>
<dbReference type="Pfam" id="PF00989">
    <property type="entry name" value="PAS"/>
    <property type="match status" value="1"/>
</dbReference>
<evidence type="ECO:0000313" key="10">
    <source>
        <dbReference type="Proteomes" id="UP000219452"/>
    </source>
</evidence>
<dbReference type="GO" id="GO:0000155">
    <property type="term" value="F:phosphorelay sensor kinase activity"/>
    <property type="evidence" value="ECO:0007669"/>
    <property type="project" value="InterPro"/>
</dbReference>
<dbReference type="Pfam" id="PF02518">
    <property type="entry name" value="HATPase_c"/>
    <property type="match status" value="1"/>
</dbReference>
<protein>
    <recommendedName>
        <fullName evidence="2">histidine kinase</fullName>
        <ecNumber evidence="2">2.7.13.3</ecNumber>
    </recommendedName>
</protein>
<gene>
    <name evidence="9" type="ORF">SAMN06269250_4263</name>
</gene>
<dbReference type="InterPro" id="IPR013655">
    <property type="entry name" value="PAS_fold_3"/>
</dbReference>
<dbReference type="PANTHER" id="PTHR43304">
    <property type="entry name" value="PHYTOCHROME-LIKE PROTEIN CPH1"/>
    <property type="match status" value="1"/>
</dbReference>
<dbReference type="Pfam" id="PF13426">
    <property type="entry name" value="PAS_9"/>
    <property type="match status" value="1"/>
</dbReference>
<dbReference type="InterPro" id="IPR052162">
    <property type="entry name" value="Sensor_kinase/Photoreceptor"/>
</dbReference>
<evidence type="ECO:0000259" key="8">
    <source>
        <dbReference type="PROSITE" id="PS50113"/>
    </source>
</evidence>
<comment type="catalytic activity">
    <reaction evidence="1">
        <text>ATP + protein L-histidine = ADP + protein N-phospho-L-histidine.</text>
        <dbReference type="EC" id="2.7.13.3"/>
    </reaction>
</comment>
<evidence type="ECO:0000256" key="2">
    <source>
        <dbReference type="ARBA" id="ARBA00012438"/>
    </source>
</evidence>
<dbReference type="PROSITE" id="PS50112">
    <property type="entry name" value="PAS"/>
    <property type="match status" value="2"/>
</dbReference>
<dbReference type="PROSITE" id="PS50113">
    <property type="entry name" value="PAC"/>
    <property type="match status" value="3"/>
</dbReference>
<evidence type="ECO:0000259" key="6">
    <source>
        <dbReference type="PROSITE" id="PS50109"/>
    </source>
</evidence>
<dbReference type="PRINTS" id="PR00344">
    <property type="entry name" value="BCTRLSENSOR"/>
</dbReference>
<dbReference type="Gene3D" id="3.30.450.20">
    <property type="entry name" value="PAS domain"/>
    <property type="match status" value="5"/>
</dbReference>
<dbReference type="InterPro" id="IPR036890">
    <property type="entry name" value="HATPase_C_sf"/>
</dbReference>
<keyword evidence="3" id="KW-0597">Phosphoprotein</keyword>
<dbReference type="InterPro" id="IPR000014">
    <property type="entry name" value="PAS"/>
</dbReference>
<keyword evidence="5" id="KW-0418">Kinase</keyword>